<accession>A0A8B2NUY0</accession>
<keyword evidence="2 7" id="KW-0813">Transport</keyword>
<feature type="transmembrane region" description="Helical" evidence="7">
    <location>
        <begin position="212"/>
        <end position="232"/>
    </location>
</feature>
<feature type="transmembrane region" description="Helical" evidence="7">
    <location>
        <begin position="90"/>
        <end position="114"/>
    </location>
</feature>
<evidence type="ECO:0000313" key="10">
    <source>
        <dbReference type="Proteomes" id="UP000249590"/>
    </source>
</evidence>
<gene>
    <name evidence="9" type="ORF">DLJ53_08825</name>
</gene>
<keyword evidence="10" id="KW-1185">Reference proteome</keyword>
<comment type="caution">
    <text evidence="9">The sequence shown here is derived from an EMBL/GenBank/DDBJ whole genome shotgun (WGS) entry which is preliminary data.</text>
</comment>
<dbReference type="CDD" id="cd06261">
    <property type="entry name" value="TM_PBP2"/>
    <property type="match status" value="1"/>
</dbReference>
<dbReference type="SUPFAM" id="SSF161098">
    <property type="entry name" value="MetI-like"/>
    <property type="match status" value="1"/>
</dbReference>
<comment type="similarity">
    <text evidence="7">Belongs to the binding-protein-dependent transport system permease family.</text>
</comment>
<proteinExistence type="inferred from homology"/>
<feature type="transmembrane region" description="Helical" evidence="7">
    <location>
        <begin position="121"/>
        <end position="143"/>
    </location>
</feature>
<keyword evidence="5 7" id="KW-1133">Transmembrane helix</keyword>
<dbReference type="Proteomes" id="UP000249590">
    <property type="component" value="Unassembled WGS sequence"/>
</dbReference>
<dbReference type="GO" id="GO:0005886">
    <property type="term" value="C:plasma membrane"/>
    <property type="evidence" value="ECO:0007669"/>
    <property type="project" value="UniProtKB-SubCell"/>
</dbReference>
<reference evidence="9 10" key="1">
    <citation type="submission" date="2018-05" db="EMBL/GenBank/DDBJ databases">
        <title>Acuticoccus sediminis sp. nov., isolated from deep-sea sediment of Indian Ocean.</title>
        <authorList>
            <person name="Liu X."/>
            <person name="Lai Q."/>
            <person name="Du Y."/>
            <person name="Sun F."/>
            <person name="Zhang X."/>
            <person name="Wang S."/>
            <person name="Shao Z."/>
        </authorList>
    </citation>
    <scope>NUCLEOTIDE SEQUENCE [LARGE SCALE GENOMIC DNA]</scope>
    <source>
        <strain evidence="9 10">PTG4-2</strain>
    </source>
</reference>
<evidence type="ECO:0000256" key="5">
    <source>
        <dbReference type="ARBA" id="ARBA00022989"/>
    </source>
</evidence>
<dbReference type="Gene3D" id="1.10.3720.10">
    <property type="entry name" value="MetI-like"/>
    <property type="match status" value="1"/>
</dbReference>
<keyword evidence="6 7" id="KW-0472">Membrane</keyword>
<dbReference type="PANTHER" id="PTHR43386">
    <property type="entry name" value="OLIGOPEPTIDE TRANSPORT SYSTEM PERMEASE PROTEIN APPC"/>
    <property type="match status" value="1"/>
</dbReference>
<feature type="transmembrane region" description="Helical" evidence="7">
    <location>
        <begin position="252"/>
        <end position="275"/>
    </location>
</feature>
<name>A0A8B2NUY0_9HYPH</name>
<protein>
    <submittedName>
        <fullName evidence="9">Peptide ABC transporter permease</fullName>
    </submittedName>
</protein>
<evidence type="ECO:0000256" key="1">
    <source>
        <dbReference type="ARBA" id="ARBA00004651"/>
    </source>
</evidence>
<evidence type="ECO:0000256" key="7">
    <source>
        <dbReference type="RuleBase" id="RU363032"/>
    </source>
</evidence>
<evidence type="ECO:0000313" key="9">
    <source>
        <dbReference type="EMBL" id="RAI01523.1"/>
    </source>
</evidence>
<dbReference type="InterPro" id="IPR035906">
    <property type="entry name" value="MetI-like_sf"/>
</dbReference>
<evidence type="ECO:0000259" key="8">
    <source>
        <dbReference type="PROSITE" id="PS50928"/>
    </source>
</evidence>
<dbReference type="InterPro" id="IPR000515">
    <property type="entry name" value="MetI-like"/>
</dbReference>
<feature type="transmembrane region" description="Helical" evidence="7">
    <location>
        <begin position="26"/>
        <end position="46"/>
    </location>
</feature>
<dbReference type="GO" id="GO:0055085">
    <property type="term" value="P:transmembrane transport"/>
    <property type="evidence" value="ECO:0007669"/>
    <property type="project" value="InterPro"/>
</dbReference>
<dbReference type="AlphaFoldDB" id="A0A8B2NUY0"/>
<comment type="subcellular location">
    <subcellularLocation>
        <location evidence="1 7">Cell membrane</location>
        <topology evidence="1 7">Multi-pass membrane protein</topology>
    </subcellularLocation>
</comment>
<keyword evidence="3" id="KW-1003">Cell membrane</keyword>
<feature type="domain" description="ABC transmembrane type-1" evidence="8">
    <location>
        <begin position="86"/>
        <end position="275"/>
    </location>
</feature>
<evidence type="ECO:0000256" key="4">
    <source>
        <dbReference type="ARBA" id="ARBA00022692"/>
    </source>
</evidence>
<evidence type="ECO:0000256" key="2">
    <source>
        <dbReference type="ARBA" id="ARBA00022448"/>
    </source>
</evidence>
<evidence type="ECO:0000256" key="3">
    <source>
        <dbReference type="ARBA" id="ARBA00022475"/>
    </source>
</evidence>
<keyword evidence="4 7" id="KW-0812">Transmembrane</keyword>
<sequence>MADTAAAVTAPVTPPVRRRRPWPPTLVWGTVGIAIIVAIAVAGAFWTPYPYDGMNIRLRFAPPSAAHWFGTDEFGRDVLSRVMRGAHLSLFMGAFATFISLAIGVPLGLIAGYFRGLREEVIMRAVDVMISIPPIMLGLLILAVTTPDIWKSAGAVGLIYVPIIVRLTRSVTLELGAQEFIEAARARGERDWYILFVEILPNAWPPIIVESALRVTFAILLGAALSFLGLGVQPPASDWGLMIAEGRPFLSQAPWIAIAPGIALVVTVILINLFGDGLRERLDPRLRQKGS</sequence>
<dbReference type="Pfam" id="PF00528">
    <property type="entry name" value="BPD_transp_1"/>
    <property type="match status" value="1"/>
</dbReference>
<dbReference type="EMBL" id="QHHQ01000002">
    <property type="protein sequence ID" value="RAI01523.1"/>
    <property type="molecule type" value="Genomic_DNA"/>
</dbReference>
<evidence type="ECO:0000256" key="6">
    <source>
        <dbReference type="ARBA" id="ARBA00023136"/>
    </source>
</evidence>
<organism evidence="9 10">
    <name type="scientific">Acuticoccus sediminis</name>
    <dbReference type="NCBI Taxonomy" id="2184697"/>
    <lineage>
        <taxon>Bacteria</taxon>
        <taxon>Pseudomonadati</taxon>
        <taxon>Pseudomonadota</taxon>
        <taxon>Alphaproteobacteria</taxon>
        <taxon>Hyphomicrobiales</taxon>
        <taxon>Amorphaceae</taxon>
        <taxon>Acuticoccus</taxon>
    </lineage>
</organism>
<feature type="transmembrane region" description="Helical" evidence="7">
    <location>
        <begin position="149"/>
        <end position="168"/>
    </location>
</feature>
<dbReference type="PROSITE" id="PS50928">
    <property type="entry name" value="ABC_TM1"/>
    <property type="match status" value="1"/>
</dbReference>
<dbReference type="PANTHER" id="PTHR43386:SF25">
    <property type="entry name" value="PEPTIDE ABC TRANSPORTER PERMEASE PROTEIN"/>
    <property type="match status" value="1"/>
</dbReference>
<dbReference type="InterPro" id="IPR050366">
    <property type="entry name" value="BP-dependent_transpt_permease"/>
</dbReference>
<dbReference type="OrthoDB" id="9766870at2"/>
<dbReference type="RefSeq" id="WP_111344412.1">
    <property type="nucleotide sequence ID" value="NZ_JAIWKD010000002.1"/>
</dbReference>